<dbReference type="SMART" id="SM00862">
    <property type="entry name" value="Trans_reg_C"/>
    <property type="match status" value="1"/>
</dbReference>
<organism evidence="10 11">
    <name type="scientific">Enterococcus faecalis TX4248</name>
    <dbReference type="NCBI Taxonomy" id="749495"/>
    <lineage>
        <taxon>Bacteria</taxon>
        <taxon>Bacillati</taxon>
        <taxon>Bacillota</taxon>
        <taxon>Bacilli</taxon>
        <taxon>Lactobacillales</taxon>
        <taxon>Enterococcaceae</taxon>
        <taxon>Enterococcus</taxon>
    </lineage>
</organism>
<evidence type="ECO:0000256" key="5">
    <source>
        <dbReference type="ARBA" id="ARBA00023163"/>
    </source>
</evidence>
<name>A0A125W7D4_ENTFL</name>
<dbReference type="RefSeq" id="WP_002363545.1">
    <property type="nucleotide sequence ID" value="NZ_GL454434.1"/>
</dbReference>
<dbReference type="InterPro" id="IPR001789">
    <property type="entry name" value="Sig_transdc_resp-reg_receiver"/>
</dbReference>
<proteinExistence type="predicted"/>
<feature type="modified residue" description="4-aspartylphosphate" evidence="6">
    <location>
        <position position="54"/>
    </location>
</feature>
<dbReference type="EMBL" id="AEBR01000029">
    <property type="protein sequence ID" value="EFM83269.1"/>
    <property type="molecule type" value="Genomic_DNA"/>
</dbReference>
<dbReference type="GeneID" id="60892559"/>
<dbReference type="InterPro" id="IPR036388">
    <property type="entry name" value="WH-like_DNA-bd_sf"/>
</dbReference>
<dbReference type="SMART" id="SM00448">
    <property type="entry name" value="REC"/>
    <property type="match status" value="1"/>
</dbReference>
<dbReference type="Gene3D" id="1.10.10.10">
    <property type="entry name" value="Winged helix-like DNA-binding domain superfamily/Winged helix DNA-binding domain"/>
    <property type="match status" value="1"/>
</dbReference>
<evidence type="ECO:0000256" key="4">
    <source>
        <dbReference type="ARBA" id="ARBA00023125"/>
    </source>
</evidence>
<dbReference type="GO" id="GO:0032993">
    <property type="term" value="C:protein-DNA complex"/>
    <property type="evidence" value="ECO:0007669"/>
    <property type="project" value="TreeGrafter"/>
</dbReference>
<dbReference type="InterPro" id="IPR001867">
    <property type="entry name" value="OmpR/PhoB-type_DNA-bd"/>
</dbReference>
<evidence type="ECO:0000259" key="9">
    <source>
        <dbReference type="PROSITE" id="PS51755"/>
    </source>
</evidence>
<dbReference type="GO" id="GO:0005829">
    <property type="term" value="C:cytosol"/>
    <property type="evidence" value="ECO:0007669"/>
    <property type="project" value="TreeGrafter"/>
</dbReference>
<dbReference type="AlphaFoldDB" id="A0A125W7D4"/>
<dbReference type="Proteomes" id="UP000004846">
    <property type="component" value="Unassembled WGS sequence"/>
</dbReference>
<feature type="domain" description="Response regulatory" evidence="8">
    <location>
        <begin position="5"/>
        <end position="120"/>
    </location>
</feature>
<dbReference type="GO" id="GO:0000156">
    <property type="term" value="F:phosphorelay response regulator activity"/>
    <property type="evidence" value="ECO:0007669"/>
    <property type="project" value="TreeGrafter"/>
</dbReference>
<evidence type="ECO:0000256" key="3">
    <source>
        <dbReference type="ARBA" id="ARBA00023015"/>
    </source>
</evidence>
<dbReference type="GO" id="GO:0006355">
    <property type="term" value="P:regulation of DNA-templated transcription"/>
    <property type="evidence" value="ECO:0007669"/>
    <property type="project" value="InterPro"/>
</dbReference>
<keyword evidence="3" id="KW-0805">Transcription regulation</keyword>
<reference evidence="10 11" key="1">
    <citation type="submission" date="2010-07" db="EMBL/GenBank/DDBJ databases">
        <authorList>
            <person name="Sid Ahmed O."/>
        </authorList>
    </citation>
    <scope>NUCLEOTIDE SEQUENCE [LARGE SCALE GENOMIC DNA]</scope>
    <source>
        <strain evidence="10 11">TX4248</strain>
    </source>
</reference>
<evidence type="ECO:0000256" key="2">
    <source>
        <dbReference type="ARBA" id="ARBA00023012"/>
    </source>
</evidence>
<evidence type="ECO:0000256" key="7">
    <source>
        <dbReference type="PROSITE-ProRule" id="PRU01091"/>
    </source>
</evidence>
<accession>A0A125W7D4</accession>
<dbReference type="PANTHER" id="PTHR48111:SF40">
    <property type="entry name" value="PHOSPHATE REGULON TRANSCRIPTIONAL REGULATORY PROTEIN PHOB"/>
    <property type="match status" value="1"/>
</dbReference>
<dbReference type="InterPro" id="IPR011006">
    <property type="entry name" value="CheY-like_superfamily"/>
</dbReference>
<keyword evidence="1 6" id="KW-0597">Phosphoprotein</keyword>
<keyword evidence="2" id="KW-0902">Two-component regulatory system</keyword>
<dbReference type="InterPro" id="IPR039420">
    <property type="entry name" value="WalR-like"/>
</dbReference>
<evidence type="ECO:0000256" key="6">
    <source>
        <dbReference type="PROSITE-ProRule" id="PRU00169"/>
    </source>
</evidence>
<dbReference type="PROSITE" id="PS50110">
    <property type="entry name" value="RESPONSE_REGULATORY"/>
    <property type="match status" value="1"/>
</dbReference>
<keyword evidence="5" id="KW-0804">Transcription</keyword>
<dbReference type="GO" id="GO:0000976">
    <property type="term" value="F:transcription cis-regulatory region binding"/>
    <property type="evidence" value="ECO:0007669"/>
    <property type="project" value="TreeGrafter"/>
</dbReference>
<evidence type="ECO:0000256" key="1">
    <source>
        <dbReference type="ARBA" id="ARBA00022553"/>
    </source>
</evidence>
<feature type="DNA-binding region" description="OmpR/PhoB-type" evidence="7">
    <location>
        <begin position="135"/>
        <end position="233"/>
    </location>
</feature>
<gene>
    <name evidence="10" type="ORF">HMPREF9498_01040</name>
</gene>
<protein>
    <submittedName>
        <fullName evidence="10">Response regulator receiver domain protein</fullName>
    </submittedName>
</protein>
<comment type="caution">
    <text evidence="10">The sequence shown here is derived from an EMBL/GenBank/DDBJ whole genome shotgun (WGS) entry which is preliminary data.</text>
</comment>
<dbReference type="CDD" id="cd00383">
    <property type="entry name" value="trans_reg_C"/>
    <property type="match status" value="1"/>
</dbReference>
<dbReference type="CDD" id="cd17574">
    <property type="entry name" value="REC_OmpR"/>
    <property type="match status" value="1"/>
</dbReference>
<dbReference type="HOGENOM" id="CLU_000445_30_4_9"/>
<evidence type="ECO:0000313" key="10">
    <source>
        <dbReference type="EMBL" id="EFM83269.1"/>
    </source>
</evidence>
<feature type="domain" description="OmpR/PhoB-type" evidence="9">
    <location>
        <begin position="135"/>
        <end position="233"/>
    </location>
</feature>
<dbReference type="Pfam" id="PF00486">
    <property type="entry name" value="Trans_reg_C"/>
    <property type="match status" value="1"/>
</dbReference>
<dbReference type="PROSITE" id="PS51755">
    <property type="entry name" value="OMPR_PHOB"/>
    <property type="match status" value="1"/>
</dbReference>
<dbReference type="Pfam" id="PF00072">
    <property type="entry name" value="Response_reg"/>
    <property type="match status" value="1"/>
</dbReference>
<dbReference type="SUPFAM" id="SSF52172">
    <property type="entry name" value="CheY-like"/>
    <property type="match status" value="1"/>
</dbReference>
<sequence length="240" mass="27984">MRTEKILVVDDDAAVRRLIWKALQSTGILIYQSESIEKTKDIVSRVTFDLFILDDNLEHDSDGYYLVQMIREKYPLVPIIFFSSKKEEEDIIAALEMGVDSYITKPFSLNVFKAQVIASLNRARMIRKQLNVYKKEELQVGDFRFDYGRYQLFKKDLPISLSSKEVQLIQFFLENPEQVFSKEQIYSSVWGTGDVDANTIMVFINRLRSKLEENPKEPCYLRTVWGIGYTFTPDGCVQKK</sequence>
<dbReference type="PANTHER" id="PTHR48111">
    <property type="entry name" value="REGULATOR OF RPOS"/>
    <property type="match status" value="1"/>
</dbReference>
<dbReference type="Gene3D" id="3.40.50.2300">
    <property type="match status" value="1"/>
</dbReference>
<evidence type="ECO:0000259" key="8">
    <source>
        <dbReference type="PROSITE" id="PS50110"/>
    </source>
</evidence>
<evidence type="ECO:0000313" key="11">
    <source>
        <dbReference type="Proteomes" id="UP000004846"/>
    </source>
</evidence>
<keyword evidence="4 7" id="KW-0238">DNA-binding</keyword>